<dbReference type="EMBL" id="JAGYWB010000013">
    <property type="protein sequence ID" value="KAI0500202.1"/>
    <property type="molecule type" value="Genomic_DNA"/>
</dbReference>
<dbReference type="Proteomes" id="UP000829196">
    <property type="component" value="Unassembled WGS sequence"/>
</dbReference>
<sequence>MYIKRPLLLRCSSEKLGRFSISFCSFLLAIWFLIGFDLARTRGFLLLCRLLDSFCAEVTGVDDGRIAILSLLMVIFATNLLNGNFCNQGISSVSWRQSSNAESYILCSSSVGFGLHVFFFALLGGLSLAAIVAFPQFCTLFFSLFTHVTIFL</sequence>
<dbReference type="AlphaFoldDB" id="A0A8T3AWW8"/>
<organism evidence="2 3">
    <name type="scientific">Dendrobium nobile</name>
    <name type="common">Orchid</name>
    <dbReference type="NCBI Taxonomy" id="94219"/>
    <lineage>
        <taxon>Eukaryota</taxon>
        <taxon>Viridiplantae</taxon>
        <taxon>Streptophyta</taxon>
        <taxon>Embryophyta</taxon>
        <taxon>Tracheophyta</taxon>
        <taxon>Spermatophyta</taxon>
        <taxon>Magnoliopsida</taxon>
        <taxon>Liliopsida</taxon>
        <taxon>Asparagales</taxon>
        <taxon>Orchidaceae</taxon>
        <taxon>Epidendroideae</taxon>
        <taxon>Malaxideae</taxon>
        <taxon>Dendrobiinae</taxon>
        <taxon>Dendrobium</taxon>
    </lineage>
</organism>
<accession>A0A8T3AWW8</accession>
<feature type="transmembrane region" description="Helical" evidence="1">
    <location>
        <begin position="66"/>
        <end position="83"/>
    </location>
</feature>
<gene>
    <name evidence="2" type="ORF">KFK09_018411</name>
</gene>
<feature type="transmembrane region" description="Helical" evidence="1">
    <location>
        <begin position="129"/>
        <end position="151"/>
    </location>
</feature>
<comment type="caution">
    <text evidence="2">The sequence shown here is derived from an EMBL/GenBank/DDBJ whole genome shotgun (WGS) entry which is preliminary data.</text>
</comment>
<keyword evidence="1" id="KW-0472">Membrane</keyword>
<keyword evidence="3" id="KW-1185">Reference proteome</keyword>
<feature type="transmembrane region" description="Helical" evidence="1">
    <location>
        <begin position="104"/>
        <end position="123"/>
    </location>
</feature>
<keyword evidence="1" id="KW-0812">Transmembrane</keyword>
<feature type="transmembrane region" description="Helical" evidence="1">
    <location>
        <begin position="21"/>
        <end position="39"/>
    </location>
</feature>
<proteinExistence type="predicted"/>
<evidence type="ECO:0000313" key="3">
    <source>
        <dbReference type="Proteomes" id="UP000829196"/>
    </source>
</evidence>
<protein>
    <submittedName>
        <fullName evidence="2">Uncharacterized protein</fullName>
    </submittedName>
</protein>
<evidence type="ECO:0000256" key="1">
    <source>
        <dbReference type="SAM" id="Phobius"/>
    </source>
</evidence>
<keyword evidence="1" id="KW-1133">Transmembrane helix</keyword>
<evidence type="ECO:0000313" key="2">
    <source>
        <dbReference type="EMBL" id="KAI0500202.1"/>
    </source>
</evidence>
<name>A0A8T3AWW8_DENNO</name>
<reference evidence="2" key="1">
    <citation type="journal article" date="2022" name="Front. Genet.">
        <title>Chromosome-Scale Assembly of the Dendrobium nobile Genome Provides Insights Into the Molecular Mechanism of the Biosynthesis of the Medicinal Active Ingredient of Dendrobium.</title>
        <authorList>
            <person name="Xu Q."/>
            <person name="Niu S.-C."/>
            <person name="Li K.-L."/>
            <person name="Zheng P.-J."/>
            <person name="Zhang X.-J."/>
            <person name="Jia Y."/>
            <person name="Liu Y."/>
            <person name="Niu Y.-X."/>
            <person name="Yu L.-H."/>
            <person name="Chen D.-F."/>
            <person name="Zhang G.-Q."/>
        </authorList>
    </citation>
    <scope>NUCLEOTIDE SEQUENCE</scope>
    <source>
        <tissue evidence="2">Leaf</tissue>
    </source>
</reference>